<dbReference type="InterPro" id="IPR003593">
    <property type="entry name" value="AAA+_ATPase"/>
</dbReference>
<reference evidence="6 7" key="1">
    <citation type="journal article" date="2015" name="Genome Announc.">
        <title>Expanding the biotechnology potential of lactobacilli through comparative genomics of 213 strains and associated genera.</title>
        <authorList>
            <person name="Sun Z."/>
            <person name="Harris H.M."/>
            <person name="McCann A."/>
            <person name="Guo C."/>
            <person name="Argimon S."/>
            <person name="Zhang W."/>
            <person name="Yang X."/>
            <person name="Jeffery I.B."/>
            <person name="Cooney J.C."/>
            <person name="Kagawa T.F."/>
            <person name="Liu W."/>
            <person name="Song Y."/>
            <person name="Salvetti E."/>
            <person name="Wrobel A."/>
            <person name="Rasinkangas P."/>
            <person name="Parkhill J."/>
            <person name="Rea M.C."/>
            <person name="O'Sullivan O."/>
            <person name="Ritari J."/>
            <person name="Douillard F.P."/>
            <person name="Paul Ross R."/>
            <person name="Yang R."/>
            <person name="Briner A.E."/>
            <person name="Felis G.E."/>
            <person name="de Vos W.M."/>
            <person name="Barrangou R."/>
            <person name="Klaenhammer T.R."/>
            <person name="Caufield P.W."/>
            <person name="Cui Y."/>
            <person name="Zhang H."/>
            <person name="O'Toole P.W."/>
        </authorList>
    </citation>
    <scope>NUCLEOTIDE SEQUENCE [LARGE SCALE GENOMIC DNA]</scope>
    <source>
        <strain evidence="6 7">DSM 19117</strain>
    </source>
</reference>
<proteinExistence type="inferred from homology"/>
<dbReference type="OrthoDB" id="9804819at2"/>
<dbReference type="EMBL" id="AZDT01000001">
    <property type="protein sequence ID" value="KRK78243.1"/>
    <property type="molecule type" value="Genomic_DNA"/>
</dbReference>
<evidence type="ECO:0000256" key="3">
    <source>
        <dbReference type="ARBA" id="ARBA00022741"/>
    </source>
</evidence>
<evidence type="ECO:0000313" key="7">
    <source>
        <dbReference type="Proteomes" id="UP000051162"/>
    </source>
</evidence>
<sequence length="306" mass="34180">MSDLLTLYHLQKRYGSRAVLQDLNFKIPRGSIFGLVGANGAGKTTTMRLILGLEKADAGTILINGEKVHYGQTKTNRMTGYLPDVPAFYDYMTSREYLRLCADLTHVANATVKIENTLALVGLEEVHHRIHGFSRGMRQRLGIAQALLNDPELLICDEPTSALDPAGRAAFLNLLYSLKGRVTVLFSTHILSDVERISDYVGILHHGRLAACDTPARLRAIYGRHQMALTFATVAETRRCATHFQAPWHDCTVTITYQGSYAAEARQVFQDLLAVKLMPVNLRRVDPTLDQIFMEVTQNENPTRVL</sequence>
<feature type="domain" description="ABC transporter" evidence="5">
    <location>
        <begin position="5"/>
        <end position="231"/>
    </location>
</feature>
<dbReference type="Pfam" id="PF00005">
    <property type="entry name" value="ABC_tran"/>
    <property type="match status" value="1"/>
</dbReference>
<keyword evidence="2" id="KW-0813">Transport</keyword>
<dbReference type="Gene3D" id="3.40.50.300">
    <property type="entry name" value="P-loop containing nucleotide triphosphate hydrolases"/>
    <property type="match status" value="1"/>
</dbReference>
<evidence type="ECO:0000256" key="2">
    <source>
        <dbReference type="ARBA" id="ARBA00022448"/>
    </source>
</evidence>
<comment type="caution">
    <text evidence="6">The sequence shown here is derived from an EMBL/GenBank/DDBJ whole genome shotgun (WGS) entry which is preliminary data.</text>
</comment>
<dbReference type="STRING" id="1423773.FD30_GL000074"/>
<evidence type="ECO:0000256" key="1">
    <source>
        <dbReference type="ARBA" id="ARBA00005417"/>
    </source>
</evidence>
<dbReference type="GeneID" id="84781854"/>
<dbReference type="GO" id="GO:0005524">
    <property type="term" value="F:ATP binding"/>
    <property type="evidence" value="ECO:0007669"/>
    <property type="project" value="UniProtKB-KW"/>
</dbReference>
<dbReference type="AlphaFoldDB" id="A0A0R1KA29"/>
<evidence type="ECO:0000256" key="4">
    <source>
        <dbReference type="ARBA" id="ARBA00022840"/>
    </source>
</evidence>
<protein>
    <submittedName>
        <fullName evidence="6">Abc transporter atpase</fullName>
    </submittedName>
</protein>
<dbReference type="PROSITE" id="PS50893">
    <property type="entry name" value="ABC_TRANSPORTER_2"/>
    <property type="match status" value="1"/>
</dbReference>
<comment type="similarity">
    <text evidence="1">Belongs to the ABC transporter superfamily.</text>
</comment>
<keyword evidence="4" id="KW-0067">ATP-binding</keyword>
<dbReference type="PANTHER" id="PTHR43335">
    <property type="entry name" value="ABC TRANSPORTER, ATP-BINDING PROTEIN"/>
    <property type="match status" value="1"/>
</dbReference>
<dbReference type="InterPro" id="IPR027417">
    <property type="entry name" value="P-loop_NTPase"/>
</dbReference>
<dbReference type="SUPFAM" id="SSF52540">
    <property type="entry name" value="P-loop containing nucleoside triphosphate hydrolases"/>
    <property type="match status" value="1"/>
</dbReference>
<evidence type="ECO:0000313" key="6">
    <source>
        <dbReference type="EMBL" id="KRK78243.1"/>
    </source>
</evidence>
<dbReference type="SMART" id="SM00382">
    <property type="entry name" value="AAA"/>
    <property type="match status" value="1"/>
</dbReference>
<name>A0A0R1KA29_9LACO</name>
<dbReference type="Proteomes" id="UP000051162">
    <property type="component" value="Unassembled WGS sequence"/>
</dbReference>
<accession>A0A0R1KA29</accession>
<dbReference type="PANTHER" id="PTHR43335:SF4">
    <property type="entry name" value="ABC TRANSPORTER, ATP-BINDING PROTEIN"/>
    <property type="match status" value="1"/>
</dbReference>
<keyword evidence="7" id="KW-1185">Reference proteome</keyword>
<dbReference type="CDD" id="cd03230">
    <property type="entry name" value="ABC_DR_subfamily_A"/>
    <property type="match status" value="1"/>
</dbReference>
<dbReference type="InterPro" id="IPR003439">
    <property type="entry name" value="ABC_transporter-like_ATP-bd"/>
</dbReference>
<dbReference type="RefSeq" id="WP_056943440.1">
    <property type="nucleotide sequence ID" value="NZ_AZDT01000001.1"/>
</dbReference>
<keyword evidence="3" id="KW-0547">Nucleotide-binding</keyword>
<organism evidence="6 7">
    <name type="scientific">Levilactobacillus namurensis DSM 19117</name>
    <dbReference type="NCBI Taxonomy" id="1423773"/>
    <lineage>
        <taxon>Bacteria</taxon>
        <taxon>Bacillati</taxon>
        <taxon>Bacillota</taxon>
        <taxon>Bacilli</taxon>
        <taxon>Lactobacillales</taxon>
        <taxon>Lactobacillaceae</taxon>
        <taxon>Levilactobacillus</taxon>
    </lineage>
</organism>
<dbReference type="PATRIC" id="fig|1423773.3.peg.74"/>
<evidence type="ECO:0000259" key="5">
    <source>
        <dbReference type="PROSITE" id="PS50893"/>
    </source>
</evidence>
<dbReference type="GO" id="GO:0016887">
    <property type="term" value="F:ATP hydrolysis activity"/>
    <property type="evidence" value="ECO:0007669"/>
    <property type="project" value="InterPro"/>
</dbReference>
<gene>
    <name evidence="6" type="ORF">FD30_GL000074</name>
</gene>